<dbReference type="GO" id="GO:0003676">
    <property type="term" value="F:nucleic acid binding"/>
    <property type="evidence" value="ECO:0007669"/>
    <property type="project" value="InterPro"/>
</dbReference>
<dbReference type="AlphaFoldDB" id="A0A0K2TIH8"/>
<accession>A0A0K2TIH8</accession>
<evidence type="ECO:0000313" key="1">
    <source>
        <dbReference type="EMBL" id="CDW25326.1"/>
    </source>
</evidence>
<dbReference type="Gene3D" id="3.30.420.10">
    <property type="entry name" value="Ribonuclease H-like superfamily/Ribonuclease H"/>
    <property type="match status" value="1"/>
</dbReference>
<sequence length="69" mass="7828">GIIGPYFFKNAASQNVTVNGEHYHAIVTYFLVPQIEARGLYDIWFQQEGATCQTARVTMDLLRHILVSN</sequence>
<name>A0A0K2TIH8_LEPSM</name>
<protein>
    <submittedName>
        <fullName evidence="1">Putative LOC101238983 [Hydra vulgaris]</fullName>
    </submittedName>
</protein>
<organism evidence="1">
    <name type="scientific">Lepeophtheirus salmonis</name>
    <name type="common">Salmon louse</name>
    <name type="synonym">Caligus salmonis</name>
    <dbReference type="NCBI Taxonomy" id="72036"/>
    <lineage>
        <taxon>Eukaryota</taxon>
        <taxon>Metazoa</taxon>
        <taxon>Ecdysozoa</taxon>
        <taxon>Arthropoda</taxon>
        <taxon>Crustacea</taxon>
        <taxon>Multicrustacea</taxon>
        <taxon>Hexanauplia</taxon>
        <taxon>Copepoda</taxon>
        <taxon>Siphonostomatoida</taxon>
        <taxon>Caligidae</taxon>
        <taxon>Lepeophtheirus</taxon>
    </lineage>
</organism>
<dbReference type="InterPro" id="IPR036397">
    <property type="entry name" value="RNaseH_sf"/>
</dbReference>
<feature type="non-terminal residue" evidence="1">
    <location>
        <position position="1"/>
    </location>
</feature>
<reference evidence="1" key="1">
    <citation type="submission" date="2014-05" db="EMBL/GenBank/DDBJ databases">
        <authorList>
            <person name="Chronopoulou M."/>
        </authorList>
    </citation>
    <scope>NUCLEOTIDE SEQUENCE</scope>
    <source>
        <tissue evidence="1">Whole organism</tissue>
    </source>
</reference>
<proteinExistence type="predicted"/>
<dbReference type="EMBL" id="HACA01007965">
    <property type="protein sequence ID" value="CDW25326.1"/>
    <property type="molecule type" value="Transcribed_RNA"/>
</dbReference>